<keyword evidence="1" id="KW-0456">Lyase</keyword>
<dbReference type="InterPro" id="IPR032465">
    <property type="entry name" value="ACMSD"/>
</dbReference>
<reference evidence="3" key="1">
    <citation type="submission" date="2022-03" db="EMBL/GenBank/DDBJ databases">
        <authorList>
            <person name="Santos J.D.N."/>
            <person name="Kallscheuer N."/>
            <person name="Jogler C."/>
            <person name="Lage O.M."/>
        </authorList>
    </citation>
    <scope>NUCLEOTIDE SEQUENCE</scope>
    <source>
        <strain evidence="3">M600PL45_2</strain>
    </source>
</reference>
<dbReference type="Pfam" id="PF04909">
    <property type="entry name" value="Amidohydro_2"/>
    <property type="match status" value="1"/>
</dbReference>
<name>A0ABS9SUC8_9ACTN</name>
<reference evidence="3" key="2">
    <citation type="journal article" date="2023" name="Int. J. Syst. Evol. Microbiol.">
        <title>Streptomyces marispadix sp. nov., isolated from marine beach sediment of the Northern Coast of Portugal.</title>
        <authorList>
            <person name="dos Santos J.D.N."/>
            <person name="Vitorino I.R."/>
            <person name="Kallscheuer N."/>
            <person name="Srivastava A."/>
            <person name="Krautwurst S."/>
            <person name="Marz M."/>
            <person name="Jogler C."/>
            <person name="Lobo Da Cunha A."/>
            <person name="Catita J."/>
            <person name="Goncalves H."/>
            <person name="Gonzalez I."/>
            <person name="Reyes F."/>
            <person name="Lage O.M."/>
        </authorList>
    </citation>
    <scope>NUCLEOTIDE SEQUENCE</scope>
    <source>
        <strain evidence="3">M600PL45_2</strain>
    </source>
</reference>
<organism evidence="3 4">
    <name type="scientific">Streptomyces marispadix</name>
    <dbReference type="NCBI Taxonomy" id="2922868"/>
    <lineage>
        <taxon>Bacteria</taxon>
        <taxon>Bacillati</taxon>
        <taxon>Actinomycetota</taxon>
        <taxon>Actinomycetes</taxon>
        <taxon>Kitasatosporales</taxon>
        <taxon>Streptomycetaceae</taxon>
        <taxon>Streptomyces</taxon>
    </lineage>
</organism>
<evidence type="ECO:0000256" key="1">
    <source>
        <dbReference type="ARBA" id="ARBA00023239"/>
    </source>
</evidence>
<dbReference type="EMBL" id="JAKWJU010000002">
    <property type="protein sequence ID" value="MCH6159874.1"/>
    <property type="molecule type" value="Genomic_DNA"/>
</dbReference>
<gene>
    <name evidence="3" type="ORF">MMA15_05405</name>
</gene>
<evidence type="ECO:0000313" key="4">
    <source>
        <dbReference type="Proteomes" id="UP001166784"/>
    </source>
</evidence>
<feature type="domain" description="Amidohydrolase-related" evidence="2">
    <location>
        <begin position="9"/>
        <end position="287"/>
    </location>
</feature>
<sequence>MDVAKLTAIDVHTHAEVSADGHGSLSPELFGASAEYFKLHTERQPTVGQMADHYRQRQMAAVVFTVDAEHATGHPRISNEEIAETCALHSDVLIPFAGVDPWKGRAAVREARRLVTEFGVRGFKFHPSLQAFAPDDRMAYPLYEAIEELGVPALFHTGQTGIGAGVPGGGGIRLKYSNPMLVDDVAVDFPELRIVLAHPSFPWQDEALAVATHKPHVHIDLSGWSPKYFPPQLVRYANSLLKDKVLFGSDYPVITPDRWLSDFGRLEIKPEVRPKILKENAARLLGLTVPDADRPMQGGRS</sequence>
<evidence type="ECO:0000313" key="3">
    <source>
        <dbReference type="EMBL" id="MCH6159874.1"/>
    </source>
</evidence>
<dbReference type="Gene3D" id="3.20.20.140">
    <property type="entry name" value="Metal-dependent hydrolases"/>
    <property type="match status" value="1"/>
</dbReference>
<dbReference type="CDD" id="cd01292">
    <property type="entry name" value="metallo-dependent_hydrolases"/>
    <property type="match status" value="1"/>
</dbReference>
<keyword evidence="4" id="KW-1185">Reference proteome</keyword>
<proteinExistence type="predicted"/>
<dbReference type="SUPFAM" id="SSF51556">
    <property type="entry name" value="Metallo-dependent hydrolases"/>
    <property type="match status" value="1"/>
</dbReference>
<accession>A0ABS9SUC8</accession>
<dbReference type="PANTHER" id="PTHR21240">
    <property type="entry name" value="2-AMINO-3-CARBOXYLMUCONATE-6-SEMIALDEHYDE DECARBOXYLASE"/>
    <property type="match status" value="1"/>
</dbReference>
<dbReference type="RefSeq" id="WP_241063018.1">
    <property type="nucleotide sequence ID" value="NZ_JAKWJU010000002.1"/>
</dbReference>
<protein>
    <submittedName>
        <fullName evidence="3">Amidohydrolase family protein</fullName>
    </submittedName>
</protein>
<evidence type="ECO:0000259" key="2">
    <source>
        <dbReference type="Pfam" id="PF04909"/>
    </source>
</evidence>
<dbReference type="PANTHER" id="PTHR21240:SF19">
    <property type="entry name" value="CATALYTIC_ HYDROLASE"/>
    <property type="match status" value="1"/>
</dbReference>
<comment type="caution">
    <text evidence="3">The sequence shown here is derived from an EMBL/GenBank/DDBJ whole genome shotgun (WGS) entry which is preliminary data.</text>
</comment>
<dbReference type="InterPro" id="IPR032466">
    <property type="entry name" value="Metal_Hydrolase"/>
</dbReference>
<dbReference type="Proteomes" id="UP001166784">
    <property type="component" value="Unassembled WGS sequence"/>
</dbReference>
<dbReference type="InterPro" id="IPR006680">
    <property type="entry name" value="Amidohydro-rel"/>
</dbReference>